<gene>
    <name evidence="1" type="ORF">FIV42_01345</name>
</gene>
<dbReference type="OrthoDB" id="5524641at2"/>
<dbReference type="Proteomes" id="UP000315995">
    <property type="component" value="Chromosome"/>
</dbReference>
<dbReference type="RefSeq" id="WP_141195925.1">
    <property type="nucleotide sequence ID" value="NZ_CP041186.1"/>
</dbReference>
<protein>
    <submittedName>
        <fullName evidence="1">Uncharacterized protein</fullName>
    </submittedName>
</protein>
<keyword evidence="2" id="KW-1185">Reference proteome</keyword>
<accession>A0A4Y6PN28</accession>
<reference evidence="1 2" key="1">
    <citation type="submission" date="2019-06" db="EMBL/GenBank/DDBJ databases">
        <title>Persicimonas caeni gen. nov., sp. nov., a predatory bacterium isolated from solar saltern.</title>
        <authorList>
            <person name="Wang S."/>
        </authorList>
    </citation>
    <scope>NUCLEOTIDE SEQUENCE [LARGE SCALE GENOMIC DNA]</scope>
    <source>
        <strain evidence="1 2">YN101</strain>
    </source>
</reference>
<sequence>MTIEPHSNETQTKWDHGEFQVMIKSPASDRPIGFCDGEPADENEIHEQAMQEGAEVVIDKKRLKTGREVWTVRPVAEI</sequence>
<proteinExistence type="predicted"/>
<accession>A0A5B8Y0I0</accession>
<evidence type="ECO:0000313" key="1">
    <source>
        <dbReference type="EMBL" id="QDG49427.1"/>
    </source>
</evidence>
<name>A0A4Y6PN28_PERCE</name>
<dbReference type="EMBL" id="CP041186">
    <property type="protein sequence ID" value="QDG49427.1"/>
    <property type="molecule type" value="Genomic_DNA"/>
</dbReference>
<organism evidence="1 2">
    <name type="scientific">Persicimonas caeni</name>
    <dbReference type="NCBI Taxonomy" id="2292766"/>
    <lineage>
        <taxon>Bacteria</taxon>
        <taxon>Deltaproteobacteria</taxon>
        <taxon>Bradymonadales</taxon>
        <taxon>Bradymonadaceae</taxon>
        <taxon>Persicimonas</taxon>
    </lineage>
</organism>
<dbReference type="AlphaFoldDB" id="A0A4Y6PN28"/>
<evidence type="ECO:0000313" key="2">
    <source>
        <dbReference type="Proteomes" id="UP000315995"/>
    </source>
</evidence>